<evidence type="ECO:0000256" key="2">
    <source>
        <dbReference type="SAM" id="MobiDB-lite"/>
    </source>
</evidence>
<feature type="compositionally biased region" description="Polar residues" evidence="2">
    <location>
        <begin position="1"/>
        <end position="10"/>
    </location>
</feature>
<feature type="compositionally biased region" description="Basic and acidic residues" evidence="2">
    <location>
        <begin position="11"/>
        <end position="26"/>
    </location>
</feature>
<keyword evidence="3" id="KW-0472">Membrane</keyword>
<reference evidence="5" key="1">
    <citation type="submission" date="2021-05" db="EMBL/GenBank/DDBJ databases">
        <authorList>
            <person name="Tigano A."/>
        </authorList>
    </citation>
    <scope>NUCLEOTIDE SEQUENCE</scope>
</reference>
<evidence type="ECO:0000313" key="6">
    <source>
        <dbReference type="Proteomes" id="UP000677803"/>
    </source>
</evidence>
<evidence type="ECO:0000256" key="1">
    <source>
        <dbReference type="ARBA" id="ARBA00004401"/>
    </source>
</evidence>
<protein>
    <submittedName>
        <fullName evidence="5">(Atlantic silverside) hypothetical protein</fullName>
    </submittedName>
</protein>
<dbReference type="PANTHER" id="PTHR45710">
    <property type="entry name" value="C-TYPE LECTIN DOMAIN-CONTAINING PROTEIN 180"/>
    <property type="match status" value="1"/>
</dbReference>
<dbReference type="InterPro" id="IPR016186">
    <property type="entry name" value="C-type_lectin-like/link_sf"/>
</dbReference>
<dbReference type="AlphaFoldDB" id="A0A8S4BKD7"/>
<sequence length="289" mass="32526">MEMQEISEQSEGNKAEEGASEPVQERKQNQTITINFGAQLKMSTQNRFMLQLMLEQNQRLNCRSYVEDKRDEGGENLASKLSVELEGEKGNQSEGKARLYRAACLLLTVICVVLLLIIIALSVKLQTGSAVCSKDEETKTTGRLIPPPTCSPEQCQDLFPDIHSKRPGCQQCAKGWLTYGRSCYFLSTFRLTWTESQQNCSSSGGSLAVISNQNIQNFLTRKGNMKYWIGLRHTGAAWTWVNNNALQDSYWLEHPRSDCAYLDTDQPPGENWRTAACQAATYFVCQLQL</sequence>
<dbReference type="PROSITE" id="PS50041">
    <property type="entry name" value="C_TYPE_LECTIN_2"/>
    <property type="match status" value="1"/>
</dbReference>
<gene>
    <name evidence="5" type="ORF">MMEN_LOCUS19477</name>
</gene>
<dbReference type="InterPro" id="IPR001304">
    <property type="entry name" value="C-type_lectin-like"/>
</dbReference>
<keyword evidence="3" id="KW-1133">Transmembrane helix</keyword>
<dbReference type="GO" id="GO:0005886">
    <property type="term" value="C:plasma membrane"/>
    <property type="evidence" value="ECO:0007669"/>
    <property type="project" value="UniProtKB-SubCell"/>
</dbReference>
<dbReference type="SUPFAM" id="SSF56436">
    <property type="entry name" value="C-type lectin-like"/>
    <property type="match status" value="1"/>
</dbReference>
<organism evidence="5 6">
    <name type="scientific">Menidia menidia</name>
    <name type="common">Atlantic silverside</name>
    <dbReference type="NCBI Taxonomy" id="238744"/>
    <lineage>
        <taxon>Eukaryota</taxon>
        <taxon>Metazoa</taxon>
        <taxon>Chordata</taxon>
        <taxon>Craniata</taxon>
        <taxon>Vertebrata</taxon>
        <taxon>Euteleostomi</taxon>
        <taxon>Actinopterygii</taxon>
        <taxon>Neopterygii</taxon>
        <taxon>Teleostei</taxon>
        <taxon>Neoteleostei</taxon>
        <taxon>Acanthomorphata</taxon>
        <taxon>Ovalentaria</taxon>
        <taxon>Atherinomorphae</taxon>
        <taxon>Atheriniformes</taxon>
        <taxon>Atherinopsidae</taxon>
        <taxon>Menidiinae</taxon>
        <taxon>Menidia</taxon>
    </lineage>
</organism>
<keyword evidence="3" id="KW-0812">Transmembrane</keyword>
<proteinExistence type="predicted"/>
<evidence type="ECO:0000313" key="5">
    <source>
        <dbReference type="EMBL" id="CAG6015162.1"/>
    </source>
</evidence>
<feature type="transmembrane region" description="Helical" evidence="3">
    <location>
        <begin position="99"/>
        <end position="123"/>
    </location>
</feature>
<dbReference type="Pfam" id="PF00059">
    <property type="entry name" value="Lectin_C"/>
    <property type="match status" value="1"/>
</dbReference>
<keyword evidence="6" id="KW-1185">Reference proteome</keyword>
<dbReference type="EMBL" id="CAJRST010038888">
    <property type="protein sequence ID" value="CAG6015162.1"/>
    <property type="molecule type" value="Genomic_DNA"/>
</dbReference>
<dbReference type="Gene3D" id="3.10.100.10">
    <property type="entry name" value="Mannose-Binding Protein A, subunit A"/>
    <property type="match status" value="1"/>
</dbReference>
<evidence type="ECO:0000259" key="4">
    <source>
        <dbReference type="PROSITE" id="PS50041"/>
    </source>
</evidence>
<accession>A0A8S4BKD7</accession>
<feature type="region of interest" description="Disordered" evidence="2">
    <location>
        <begin position="1"/>
        <end position="26"/>
    </location>
</feature>
<dbReference type="OrthoDB" id="10059571at2759"/>
<evidence type="ECO:0000256" key="3">
    <source>
        <dbReference type="SAM" id="Phobius"/>
    </source>
</evidence>
<dbReference type="Proteomes" id="UP000677803">
    <property type="component" value="Unassembled WGS sequence"/>
</dbReference>
<dbReference type="InterPro" id="IPR050828">
    <property type="entry name" value="C-type_lectin/matrix_domain"/>
</dbReference>
<comment type="subcellular location">
    <subcellularLocation>
        <location evidence="1">Cell membrane</location>
        <topology evidence="1">Single-pass type II membrane protein</topology>
    </subcellularLocation>
</comment>
<comment type="caution">
    <text evidence="5">The sequence shown here is derived from an EMBL/GenBank/DDBJ whole genome shotgun (WGS) entry which is preliminary data.</text>
</comment>
<dbReference type="SMART" id="SM00034">
    <property type="entry name" value="CLECT"/>
    <property type="match status" value="1"/>
</dbReference>
<dbReference type="PANTHER" id="PTHR45710:SF28">
    <property type="entry name" value="C-TYPE LECTIN DOMAIN FAMILY 4 MEMBER C ISOFORM 1"/>
    <property type="match status" value="1"/>
</dbReference>
<dbReference type="InterPro" id="IPR016187">
    <property type="entry name" value="CTDL_fold"/>
</dbReference>
<feature type="domain" description="C-type lectin" evidence="4">
    <location>
        <begin position="179"/>
        <end position="286"/>
    </location>
</feature>
<name>A0A8S4BKD7_9TELE</name>